<name>A0A6J0LEW1_RAPSA</name>
<dbReference type="InterPro" id="IPR002156">
    <property type="entry name" value="RNaseH_domain"/>
</dbReference>
<dbReference type="PANTHER" id="PTHR33116:SF86">
    <property type="entry name" value="REVERSE TRANSCRIPTASE DOMAIN-CONTAINING PROTEIN"/>
    <property type="match status" value="1"/>
</dbReference>
<dbReference type="InterPro" id="IPR000477">
    <property type="entry name" value="RT_dom"/>
</dbReference>
<evidence type="ECO:0000313" key="4">
    <source>
        <dbReference type="RefSeq" id="XP_018458174.1"/>
    </source>
</evidence>
<dbReference type="GeneID" id="108829023"/>
<dbReference type="InterPro" id="IPR036397">
    <property type="entry name" value="RNaseH_sf"/>
</dbReference>
<proteinExistence type="predicted"/>
<organism evidence="3 4">
    <name type="scientific">Raphanus sativus</name>
    <name type="common">Radish</name>
    <name type="synonym">Raphanus raphanistrum var. sativus</name>
    <dbReference type="NCBI Taxonomy" id="3726"/>
    <lineage>
        <taxon>Eukaryota</taxon>
        <taxon>Viridiplantae</taxon>
        <taxon>Streptophyta</taxon>
        <taxon>Embryophyta</taxon>
        <taxon>Tracheophyta</taxon>
        <taxon>Spermatophyta</taxon>
        <taxon>Magnoliopsida</taxon>
        <taxon>eudicotyledons</taxon>
        <taxon>Gunneridae</taxon>
        <taxon>Pentapetalae</taxon>
        <taxon>rosids</taxon>
        <taxon>malvids</taxon>
        <taxon>Brassicales</taxon>
        <taxon>Brassicaceae</taxon>
        <taxon>Brassiceae</taxon>
        <taxon>Raphanus</taxon>
    </lineage>
</organism>
<dbReference type="GO" id="GO:0004523">
    <property type="term" value="F:RNA-DNA hybrid ribonuclease activity"/>
    <property type="evidence" value="ECO:0007669"/>
    <property type="project" value="InterPro"/>
</dbReference>
<dbReference type="Pfam" id="PF13966">
    <property type="entry name" value="zf-RVT"/>
    <property type="match status" value="1"/>
</dbReference>
<dbReference type="Proteomes" id="UP000504610">
    <property type="component" value="Unplaced"/>
</dbReference>
<evidence type="ECO:0000256" key="1">
    <source>
        <dbReference type="SAM" id="MobiDB-lite"/>
    </source>
</evidence>
<protein>
    <submittedName>
        <fullName evidence="4">Uncharacterized protein LOC108829023</fullName>
    </submittedName>
</protein>
<dbReference type="PROSITE" id="PS50878">
    <property type="entry name" value="RT_POL"/>
    <property type="match status" value="1"/>
</dbReference>
<gene>
    <name evidence="4" type="primary">LOC108829023</name>
</gene>
<evidence type="ECO:0000259" key="2">
    <source>
        <dbReference type="PROSITE" id="PS50878"/>
    </source>
</evidence>
<feature type="compositionally biased region" description="Low complexity" evidence="1">
    <location>
        <begin position="886"/>
        <end position="897"/>
    </location>
</feature>
<feature type="domain" description="Reverse transcriptase" evidence="2">
    <location>
        <begin position="221"/>
        <end position="503"/>
    </location>
</feature>
<dbReference type="InterPro" id="IPR044730">
    <property type="entry name" value="RNase_H-like_dom_plant"/>
</dbReference>
<dbReference type="KEGG" id="rsz:108829023"/>
<feature type="region of interest" description="Disordered" evidence="1">
    <location>
        <begin position="880"/>
        <end position="899"/>
    </location>
</feature>
<dbReference type="AlphaFoldDB" id="A0A6J0LEW1"/>
<dbReference type="PANTHER" id="PTHR33116">
    <property type="entry name" value="REVERSE TRANSCRIPTASE ZINC-BINDING DOMAIN-CONTAINING PROTEIN-RELATED-RELATED"/>
    <property type="match status" value="1"/>
</dbReference>
<dbReference type="SUPFAM" id="SSF56672">
    <property type="entry name" value="DNA/RNA polymerases"/>
    <property type="match status" value="1"/>
</dbReference>
<dbReference type="GO" id="GO:0003676">
    <property type="term" value="F:nucleic acid binding"/>
    <property type="evidence" value="ECO:0007669"/>
    <property type="project" value="InterPro"/>
</dbReference>
<keyword evidence="3" id="KW-1185">Reference proteome</keyword>
<dbReference type="Pfam" id="PF13456">
    <property type="entry name" value="RVT_3"/>
    <property type="match status" value="1"/>
</dbReference>
<dbReference type="Gene3D" id="3.30.420.10">
    <property type="entry name" value="Ribonuclease H-like superfamily/Ribonuclease H"/>
    <property type="match status" value="1"/>
</dbReference>
<dbReference type="OrthoDB" id="1112573at2759"/>
<sequence>MEVTQVVEDAWNSSPLATVIAKLNSCRRRIIQWAKEQQEQSNLTIKRNQESLDTALSSSTPDTTLIESLNTALLRAYIAEEQFWQQRSRIQWLKQGDRNTGFFHAATRTRRIINSIPVIEDSQGGAHYEESEIARVISNYFTQIFTSNGNSSFTQIQGLITRKVTPEMNIMLTAIPSDSEIREAVQSINGNKAPGPDGFSATFYQAYWHIVGADVIRDVREFFTTGHLHPQQNETHIRLIPKVTGARSVAEYRPIALCNTHYKIIAKILTRRLKPLLPLLISNTQSAFVSGRAIADNVLITHETLHYLRTSEAKKRCSMAVKTDMSKAYYRIEWRFVREVLGMLGFDAVWIGWIMSCIDTVTYSFLINGSPQGSVSPSRGLRQGDPLSPYIFILCTEVLSALCAKGQANGSLPGIRVARGCPSINHLLFADDTMFFCKTKPSCVSALMDILSIYEAVSGQKINPQKSAITFSARTPPAVRTRVKETMEISLEGGIGKYLGLPEQFGRRKRDIFASILDRIKQKSHIWTARFLSGAGKQVMLKSVLDAMPCYAMSCFKLPLSLCKQIQSALTRFWWDANPEKKKMCWVSWDTMALPKYAGGLGFRDIETFNDALLAKICWRLIKDPQSLLAQCQPQLLMAGRVFLPDERYLERVWVGQWAMANQSEFGETHGSLLRPHANLLVLQTKQSSHLWLKTSYALSRTNGDWRSLDDFFLRYGLCMTIDKTSTATDDQVHWLKDIWNVKTSPKVKDFLWRVAKRAIPVSSNLERRGFPSFNCKKCGAHEDDLHVFLTCPTAEEVWSMVPTVQRPPNSISSATELIKLGKNLVPLPPTGLNSPLWPWVIWNLWKARNKLVFENRVFTAQEIVLKSIKDAKEWNDAQHENKTQSLSTLASSASSTRSPCPPPIFPPAILVCKVDAAWDVKTRCCGVGGIFSGGSSQHLSNVSEAHSHVSSALMAEAIAVHQVVAQAVYSNVRSLAVLSDSLSLIKLLKTRRDQPELFGIMFDIYHFMTFFDVISFNFISRNFNVEADLVAKSALTRSVMNLNNEG</sequence>
<accession>A0A6J0LEW1</accession>
<dbReference type="InterPro" id="IPR026960">
    <property type="entry name" value="RVT-Znf"/>
</dbReference>
<dbReference type="Pfam" id="PF00078">
    <property type="entry name" value="RVT_1"/>
    <property type="match status" value="1"/>
</dbReference>
<dbReference type="InterPro" id="IPR043502">
    <property type="entry name" value="DNA/RNA_pol_sf"/>
</dbReference>
<evidence type="ECO:0000313" key="3">
    <source>
        <dbReference type="Proteomes" id="UP000504610"/>
    </source>
</evidence>
<reference evidence="4" key="1">
    <citation type="submission" date="2025-08" db="UniProtKB">
        <authorList>
            <consortium name="RefSeq"/>
        </authorList>
    </citation>
    <scope>IDENTIFICATION</scope>
    <source>
        <tissue evidence="4">Leaf</tissue>
    </source>
</reference>
<dbReference type="RefSeq" id="XP_018458174.1">
    <property type="nucleotide sequence ID" value="XM_018602672.1"/>
</dbReference>
<dbReference type="CDD" id="cd01650">
    <property type="entry name" value="RT_nLTR_like"/>
    <property type="match status" value="1"/>
</dbReference>
<dbReference type="CDD" id="cd06222">
    <property type="entry name" value="RNase_H_like"/>
    <property type="match status" value="1"/>
</dbReference>